<organism evidence="6 7">
    <name type="scientific">Gymnopus androsaceus JB14</name>
    <dbReference type="NCBI Taxonomy" id="1447944"/>
    <lineage>
        <taxon>Eukaryota</taxon>
        <taxon>Fungi</taxon>
        <taxon>Dikarya</taxon>
        <taxon>Basidiomycota</taxon>
        <taxon>Agaricomycotina</taxon>
        <taxon>Agaricomycetes</taxon>
        <taxon>Agaricomycetidae</taxon>
        <taxon>Agaricales</taxon>
        <taxon>Marasmiineae</taxon>
        <taxon>Omphalotaceae</taxon>
        <taxon>Gymnopus</taxon>
    </lineage>
</organism>
<name>A0A6A4HDN2_9AGAR</name>
<evidence type="ECO:0000313" key="7">
    <source>
        <dbReference type="Proteomes" id="UP000799118"/>
    </source>
</evidence>
<accession>A0A6A4HDN2</accession>
<keyword evidence="7" id="KW-1185">Reference proteome</keyword>
<dbReference type="EMBL" id="ML769533">
    <property type="protein sequence ID" value="KAE9395357.1"/>
    <property type="molecule type" value="Genomic_DNA"/>
</dbReference>
<evidence type="ECO:0000259" key="5">
    <source>
        <dbReference type="PROSITE" id="PS50865"/>
    </source>
</evidence>
<evidence type="ECO:0000256" key="4">
    <source>
        <dbReference type="PROSITE-ProRule" id="PRU00134"/>
    </source>
</evidence>
<proteinExistence type="predicted"/>
<dbReference type="OrthoDB" id="2212237at2759"/>
<evidence type="ECO:0000256" key="3">
    <source>
        <dbReference type="ARBA" id="ARBA00022833"/>
    </source>
</evidence>
<sequence length="222" mass="25503">MSTYCNNCRAKPSCTRYKKCSNCKTVSYCTERCQADHWPVHQPLCKPYDPNVVWGIRILSNNGVTKLKKLPMNFFQHEMISDPDHPIYREGEQCPVTERCGIPLIIYKVPNSTGPNEISVKLRIEASNGYAPPAWQVWDLGECIVVREDRKPLTKELLEALFSFNGPYLMTYPFDEAAQEEVWGPWQHLLNPTVWQIFALKHYDEQYQAGRPGFGCFLPGGI</sequence>
<evidence type="ECO:0000256" key="1">
    <source>
        <dbReference type="ARBA" id="ARBA00022723"/>
    </source>
</evidence>
<protein>
    <recommendedName>
        <fullName evidence="5">MYND-type domain-containing protein</fullName>
    </recommendedName>
</protein>
<dbReference type="Proteomes" id="UP000799118">
    <property type="component" value="Unassembled WGS sequence"/>
</dbReference>
<dbReference type="PROSITE" id="PS50865">
    <property type="entry name" value="ZF_MYND_2"/>
    <property type="match status" value="1"/>
</dbReference>
<dbReference type="AlphaFoldDB" id="A0A6A4HDN2"/>
<dbReference type="Pfam" id="PF01753">
    <property type="entry name" value="zf-MYND"/>
    <property type="match status" value="1"/>
</dbReference>
<dbReference type="SUPFAM" id="SSF144232">
    <property type="entry name" value="HIT/MYND zinc finger-like"/>
    <property type="match status" value="1"/>
</dbReference>
<reference evidence="6" key="1">
    <citation type="journal article" date="2019" name="Environ. Microbiol.">
        <title>Fungal ecological strategies reflected in gene transcription - a case study of two litter decomposers.</title>
        <authorList>
            <person name="Barbi F."/>
            <person name="Kohler A."/>
            <person name="Barry K."/>
            <person name="Baskaran P."/>
            <person name="Daum C."/>
            <person name="Fauchery L."/>
            <person name="Ihrmark K."/>
            <person name="Kuo A."/>
            <person name="LaButti K."/>
            <person name="Lipzen A."/>
            <person name="Morin E."/>
            <person name="Grigoriev I.V."/>
            <person name="Henrissat B."/>
            <person name="Lindahl B."/>
            <person name="Martin F."/>
        </authorList>
    </citation>
    <scope>NUCLEOTIDE SEQUENCE</scope>
    <source>
        <strain evidence="6">JB14</strain>
    </source>
</reference>
<dbReference type="GO" id="GO:0008270">
    <property type="term" value="F:zinc ion binding"/>
    <property type="evidence" value="ECO:0007669"/>
    <property type="project" value="UniProtKB-KW"/>
</dbReference>
<dbReference type="PROSITE" id="PS01360">
    <property type="entry name" value="ZF_MYND_1"/>
    <property type="match status" value="1"/>
</dbReference>
<keyword evidence="2 4" id="KW-0863">Zinc-finger</keyword>
<evidence type="ECO:0000256" key="2">
    <source>
        <dbReference type="ARBA" id="ARBA00022771"/>
    </source>
</evidence>
<dbReference type="Gene3D" id="6.10.140.2220">
    <property type="match status" value="1"/>
</dbReference>
<keyword evidence="3" id="KW-0862">Zinc</keyword>
<evidence type="ECO:0000313" key="6">
    <source>
        <dbReference type="EMBL" id="KAE9395357.1"/>
    </source>
</evidence>
<dbReference type="InterPro" id="IPR002893">
    <property type="entry name" value="Znf_MYND"/>
</dbReference>
<keyword evidence="1" id="KW-0479">Metal-binding</keyword>
<gene>
    <name evidence="6" type="ORF">BT96DRAFT_885774</name>
</gene>
<feature type="domain" description="MYND-type" evidence="5">
    <location>
        <begin position="5"/>
        <end position="45"/>
    </location>
</feature>